<evidence type="ECO:0000256" key="1">
    <source>
        <dbReference type="ARBA" id="ARBA00004141"/>
    </source>
</evidence>
<feature type="transmembrane region" description="Helical" evidence="6">
    <location>
        <begin position="116"/>
        <end position="135"/>
    </location>
</feature>
<evidence type="ECO:0000256" key="4">
    <source>
        <dbReference type="ARBA" id="ARBA00022989"/>
    </source>
</evidence>
<gene>
    <name evidence="7" type="ORF">TSPGSL018_7603</name>
</gene>
<keyword evidence="5 6" id="KW-0472">Membrane</keyword>
<dbReference type="InterPro" id="IPR044644">
    <property type="entry name" value="DinF-like"/>
</dbReference>
<proteinExistence type="inferred from homology"/>
<feature type="transmembrane region" description="Helical" evidence="6">
    <location>
        <begin position="435"/>
        <end position="452"/>
    </location>
</feature>
<feature type="transmembrane region" description="Helical" evidence="6">
    <location>
        <begin position="363"/>
        <end position="382"/>
    </location>
</feature>
<feature type="transmembrane region" description="Helical" evidence="6">
    <location>
        <begin position="216"/>
        <end position="236"/>
    </location>
</feature>
<protein>
    <recommendedName>
        <fullName evidence="6">Protein DETOXIFICATION</fullName>
    </recommendedName>
    <alternativeName>
        <fullName evidence="6">Multidrug and toxic compound extrusion protein</fullName>
    </alternativeName>
</protein>
<dbReference type="AlphaFoldDB" id="A0A061RAA6"/>
<dbReference type="GO" id="GO:0016020">
    <property type="term" value="C:membrane"/>
    <property type="evidence" value="ECO:0007669"/>
    <property type="project" value="UniProtKB-SubCell"/>
</dbReference>
<accession>A0A061RAA6</accession>
<keyword evidence="4 6" id="KW-1133">Transmembrane helix</keyword>
<dbReference type="PANTHER" id="PTHR42893:SF46">
    <property type="entry name" value="PROTEIN DETOXIFICATION 44, CHLOROPLASTIC"/>
    <property type="match status" value="1"/>
</dbReference>
<feature type="transmembrane region" description="Helical" evidence="6">
    <location>
        <begin position="155"/>
        <end position="175"/>
    </location>
</feature>
<organism evidence="7">
    <name type="scientific">Tetraselmis sp. GSL018</name>
    <dbReference type="NCBI Taxonomy" id="582737"/>
    <lineage>
        <taxon>Eukaryota</taxon>
        <taxon>Viridiplantae</taxon>
        <taxon>Chlorophyta</taxon>
        <taxon>core chlorophytes</taxon>
        <taxon>Chlorodendrophyceae</taxon>
        <taxon>Chlorodendrales</taxon>
        <taxon>Chlorodendraceae</taxon>
        <taxon>Tetraselmis</taxon>
    </lineage>
</organism>
<evidence type="ECO:0000313" key="7">
    <source>
        <dbReference type="EMBL" id="JAC68928.1"/>
    </source>
</evidence>
<reference evidence="7" key="1">
    <citation type="submission" date="2014-05" db="EMBL/GenBank/DDBJ databases">
        <title>The transcriptome of the halophilic microalga Tetraselmis sp. GSL018 isolated from the Great Salt Lake, Utah.</title>
        <authorList>
            <person name="Jinkerson R.E."/>
            <person name="D'Adamo S."/>
            <person name="Posewitz M.C."/>
        </authorList>
    </citation>
    <scope>NUCLEOTIDE SEQUENCE</scope>
    <source>
        <strain evidence="7">GSL018</strain>
    </source>
</reference>
<feature type="transmembrane region" description="Helical" evidence="6">
    <location>
        <begin position="458"/>
        <end position="476"/>
    </location>
</feature>
<name>A0A061RAA6_9CHLO</name>
<feature type="non-terminal residue" evidence="7">
    <location>
        <position position="501"/>
    </location>
</feature>
<dbReference type="GO" id="GO:0042910">
    <property type="term" value="F:xenobiotic transmembrane transporter activity"/>
    <property type="evidence" value="ECO:0007669"/>
    <property type="project" value="InterPro"/>
</dbReference>
<evidence type="ECO:0000256" key="6">
    <source>
        <dbReference type="RuleBase" id="RU004914"/>
    </source>
</evidence>
<dbReference type="EMBL" id="GBEZ01017401">
    <property type="protein sequence ID" value="JAC68928.1"/>
    <property type="molecule type" value="Transcribed_RNA"/>
</dbReference>
<dbReference type="InterPro" id="IPR002528">
    <property type="entry name" value="MATE_fam"/>
</dbReference>
<comment type="similarity">
    <text evidence="2 6">Belongs to the multi antimicrobial extrusion (MATE) (TC 2.A.66.1) family.</text>
</comment>
<evidence type="ECO:0000256" key="2">
    <source>
        <dbReference type="ARBA" id="ARBA00010199"/>
    </source>
</evidence>
<dbReference type="GO" id="GO:0015297">
    <property type="term" value="F:antiporter activity"/>
    <property type="evidence" value="ECO:0007669"/>
    <property type="project" value="InterPro"/>
</dbReference>
<feature type="transmembrane region" description="Helical" evidence="6">
    <location>
        <begin position="187"/>
        <end position="210"/>
    </location>
</feature>
<keyword evidence="3 6" id="KW-0812">Transmembrane</keyword>
<evidence type="ECO:0000256" key="5">
    <source>
        <dbReference type="ARBA" id="ARBA00023136"/>
    </source>
</evidence>
<evidence type="ECO:0000256" key="3">
    <source>
        <dbReference type="ARBA" id="ARBA00022692"/>
    </source>
</evidence>
<comment type="subcellular location">
    <subcellularLocation>
        <location evidence="1">Membrane</location>
        <topology evidence="1">Multi-pass membrane protein</topology>
    </subcellularLocation>
</comment>
<comment type="caution">
    <text evidence="6">Lacks conserved residue(s) required for the propagation of feature annotation.</text>
</comment>
<dbReference type="PANTHER" id="PTHR42893">
    <property type="entry name" value="PROTEIN DETOXIFICATION 44, CHLOROPLASTIC-RELATED"/>
    <property type="match status" value="1"/>
</dbReference>
<feature type="transmembrane region" description="Helical" evidence="6">
    <location>
        <begin position="78"/>
        <end position="95"/>
    </location>
</feature>
<dbReference type="Pfam" id="PF01554">
    <property type="entry name" value="MatE"/>
    <property type="match status" value="2"/>
</dbReference>
<sequence>MSSTQGSVEERLPPWAVSAALTRHHGQLFSLLDRTILSNTLICCGAAVAEPLMGIADTAFVAKLGVVPLASLGPNNTAFSFISFFAAFSLSVVVTDRISTCRAQGNPRGGELSMSVAITIAVYLGLAFGLGMLLLPRQVLTLIGANEEIMADAVAFMRVRALSVPALLVSIAVEGAYRAFLDLRTPFVVIAAAAVLNVALNAWLLFGLSFGVRGSALATTASSWLAALSFAAALHLQGGQRFSPEGGEASEQKPRSHFLRDGVLFWRVCGSPVWRREAAVLCGRCAVLVMRASMIVAVYSVAGAVAARIGTAEVAGHQVLRQLLSLQVCLTWAYMSVGQSLVANLYESGAEGRATAGKVAERVVLYGTLTASVLCFGTWLARDSLPSVVVDDASVLRAIKPAMLPACVMLLASANNAFEGVLLGAGDVVFCTRSFFPAAATAVAILFYSLWWHADLRAIWWALACYYCILFALFFARATLPGMNGPLHIFWRRSAPESKFE</sequence>